<keyword evidence="4 5" id="KW-0472">Membrane</keyword>
<evidence type="ECO:0000256" key="4">
    <source>
        <dbReference type="ARBA" id="ARBA00023136"/>
    </source>
</evidence>
<keyword evidence="7" id="KW-1185">Reference proteome</keyword>
<evidence type="ECO:0000256" key="2">
    <source>
        <dbReference type="ARBA" id="ARBA00022692"/>
    </source>
</evidence>
<feature type="transmembrane region" description="Helical" evidence="5">
    <location>
        <begin position="232"/>
        <end position="252"/>
    </location>
</feature>
<comment type="subcellular location">
    <subcellularLocation>
        <location evidence="1">Membrane</location>
        <topology evidence="1">Multi-pass membrane protein</topology>
    </subcellularLocation>
</comment>
<evidence type="ECO:0000256" key="1">
    <source>
        <dbReference type="ARBA" id="ARBA00004141"/>
    </source>
</evidence>
<dbReference type="PANTHER" id="PTHR23507">
    <property type="entry name" value="ZGC:174356"/>
    <property type="match status" value="1"/>
</dbReference>
<evidence type="ECO:0000313" key="6">
    <source>
        <dbReference type="EMBL" id="KAH8689998.1"/>
    </source>
</evidence>
<dbReference type="GO" id="GO:0016020">
    <property type="term" value="C:membrane"/>
    <property type="evidence" value="ECO:0007669"/>
    <property type="project" value="UniProtKB-SubCell"/>
</dbReference>
<dbReference type="SUPFAM" id="SSF103473">
    <property type="entry name" value="MFS general substrate transporter"/>
    <property type="match status" value="1"/>
</dbReference>
<keyword evidence="2 5" id="KW-0812">Transmembrane</keyword>
<dbReference type="RefSeq" id="XP_046066281.1">
    <property type="nucleotide sequence ID" value="XM_046213343.1"/>
</dbReference>
<dbReference type="InterPro" id="IPR011701">
    <property type="entry name" value="MFS"/>
</dbReference>
<keyword evidence="3 5" id="KW-1133">Transmembrane helix</keyword>
<dbReference type="GeneID" id="70243630"/>
<gene>
    <name evidence="6" type="ORF">BGW36DRAFT_351029</name>
</gene>
<dbReference type="InterPro" id="IPR036259">
    <property type="entry name" value="MFS_trans_sf"/>
</dbReference>
<dbReference type="Gene3D" id="1.20.1250.20">
    <property type="entry name" value="MFS general substrate transporter like domains"/>
    <property type="match status" value="1"/>
</dbReference>
<feature type="transmembrane region" description="Helical" evidence="5">
    <location>
        <begin position="447"/>
        <end position="471"/>
    </location>
</feature>
<proteinExistence type="predicted"/>
<dbReference type="EMBL" id="JAJTJA010000014">
    <property type="protein sequence ID" value="KAH8689998.1"/>
    <property type="molecule type" value="Genomic_DNA"/>
</dbReference>
<feature type="transmembrane region" description="Helical" evidence="5">
    <location>
        <begin position="204"/>
        <end position="226"/>
    </location>
</feature>
<dbReference type="Proteomes" id="UP001201262">
    <property type="component" value="Unassembled WGS sequence"/>
</dbReference>
<dbReference type="AlphaFoldDB" id="A0AAD4PV77"/>
<protein>
    <submittedName>
        <fullName evidence="6">Major facilitator superfamily domain-containing protein</fullName>
    </submittedName>
</protein>
<dbReference type="Pfam" id="PF07690">
    <property type="entry name" value="MFS_1"/>
    <property type="match status" value="1"/>
</dbReference>
<dbReference type="PANTHER" id="PTHR23507:SF1">
    <property type="entry name" value="FI18259P1-RELATED"/>
    <property type="match status" value="1"/>
</dbReference>
<reference evidence="6" key="1">
    <citation type="submission" date="2021-12" db="EMBL/GenBank/DDBJ databases">
        <title>Convergent genome expansion in fungi linked to evolution of root-endophyte symbiosis.</title>
        <authorList>
            <consortium name="DOE Joint Genome Institute"/>
            <person name="Ke Y.-H."/>
            <person name="Bonito G."/>
            <person name="Liao H.-L."/>
            <person name="Looney B."/>
            <person name="Rojas-Flechas A."/>
            <person name="Nash J."/>
            <person name="Hameed K."/>
            <person name="Schadt C."/>
            <person name="Martin F."/>
            <person name="Crous P.W."/>
            <person name="Miettinen O."/>
            <person name="Magnuson J.K."/>
            <person name="Labbe J."/>
            <person name="Jacobson D."/>
            <person name="Doktycz M.J."/>
            <person name="Veneault-Fourrey C."/>
            <person name="Kuo A."/>
            <person name="Mondo S."/>
            <person name="Calhoun S."/>
            <person name="Riley R."/>
            <person name="Ohm R."/>
            <person name="LaButti K."/>
            <person name="Andreopoulos B."/>
            <person name="Pangilinan J."/>
            <person name="Nolan M."/>
            <person name="Tritt A."/>
            <person name="Clum A."/>
            <person name="Lipzen A."/>
            <person name="Daum C."/>
            <person name="Barry K."/>
            <person name="Grigoriev I.V."/>
            <person name="Vilgalys R."/>
        </authorList>
    </citation>
    <scope>NUCLEOTIDE SEQUENCE</scope>
    <source>
        <strain evidence="6">PMI_201</strain>
    </source>
</reference>
<evidence type="ECO:0000256" key="5">
    <source>
        <dbReference type="SAM" id="Phobius"/>
    </source>
</evidence>
<comment type="caution">
    <text evidence="6">The sequence shown here is derived from an EMBL/GenBank/DDBJ whole genome shotgun (WGS) entry which is preliminary data.</text>
</comment>
<organism evidence="6 7">
    <name type="scientific">Talaromyces proteolyticus</name>
    <dbReference type="NCBI Taxonomy" id="1131652"/>
    <lineage>
        <taxon>Eukaryota</taxon>
        <taxon>Fungi</taxon>
        <taxon>Dikarya</taxon>
        <taxon>Ascomycota</taxon>
        <taxon>Pezizomycotina</taxon>
        <taxon>Eurotiomycetes</taxon>
        <taxon>Eurotiomycetidae</taxon>
        <taxon>Eurotiales</taxon>
        <taxon>Trichocomaceae</taxon>
        <taxon>Talaromyces</taxon>
        <taxon>Talaromyces sect. Bacilispori</taxon>
    </lineage>
</organism>
<sequence length="503" mass="55437">MSSPTEYTSLLDRSAVSTQSSRKWKATWKKWRTPILCYAVALTFDFAESMRSTPRTQLFEWILCERYYSIKMLKSVGMPILNPNPSVGPTPHMCRIDTIQTQVNSVRAWLKIGENFFAAILAIPFGKLANTKGRKLVLALGIIGQLLAEMWTLAVCFLSTHGLPLSTVYISVLLRSLGGGQMVLSAILHAIVADVVTEEKRARAFFHMASMTLISELLGPAVGSVLMTSYNAYIPLLAVLPLQLGSIAAVIAMQDTVRFTNEDNADFGNEDEESDNGSTMVQESTRLTISQALRIFLKWMKMACRIFNRENIPILLVHIGFLTSMVARETLDSLVQYVSNRFGWTLAEANYLVSLKALVNLILFLLLLPLISGSLIKYTSMSSRNADLWIARGSSLFGVIGPTLLGIASSPLSMILSLILFTLSSGYPHVIQSYGTFLVKPADVAPFYSSLAMVRIVGTLVASPLLAMAFNIGLERRGDWFGILYYTAGILFCFAAFGAWGLK</sequence>
<dbReference type="GO" id="GO:0022857">
    <property type="term" value="F:transmembrane transporter activity"/>
    <property type="evidence" value="ECO:0007669"/>
    <property type="project" value="InterPro"/>
</dbReference>
<feature type="transmembrane region" description="Helical" evidence="5">
    <location>
        <begin position="136"/>
        <end position="160"/>
    </location>
</feature>
<accession>A0AAD4PV77</accession>
<name>A0AAD4PV77_9EURO</name>
<evidence type="ECO:0000256" key="3">
    <source>
        <dbReference type="ARBA" id="ARBA00022989"/>
    </source>
</evidence>
<feature type="transmembrane region" description="Helical" evidence="5">
    <location>
        <begin position="172"/>
        <end position="192"/>
    </location>
</feature>
<feature type="transmembrane region" description="Helical" evidence="5">
    <location>
        <begin position="483"/>
        <end position="502"/>
    </location>
</feature>
<evidence type="ECO:0000313" key="7">
    <source>
        <dbReference type="Proteomes" id="UP001201262"/>
    </source>
</evidence>
<feature type="transmembrane region" description="Helical" evidence="5">
    <location>
        <begin position="351"/>
        <end position="376"/>
    </location>
</feature>
<feature type="transmembrane region" description="Helical" evidence="5">
    <location>
        <begin position="396"/>
        <end position="427"/>
    </location>
</feature>